<evidence type="ECO:0000313" key="2">
    <source>
        <dbReference type="Proteomes" id="UP000502005"/>
    </source>
</evidence>
<dbReference type="EMBL" id="CP024770">
    <property type="protein sequence ID" value="QGY32560.1"/>
    <property type="molecule type" value="Genomic_DNA"/>
</dbReference>
<proteinExistence type="predicted"/>
<name>A0A6B9GB64_PANCY</name>
<geneLocation type="plasmid" evidence="2">
    <name>pne1b</name>
</geneLocation>
<dbReference type="Proteomes" id="UP000502005">
    <property type="component" value="Plasmid pNE1B"/>
</dbReference>
<keyword evidence="1" id="KW-0614">Plasmid</keyword>
<dbReference type="RefSeq" id="WP_208718460.1">
    <property type="nucleotide sequence ID" value="NZ_CP024770.1"/>
</dbReference>
<evidence type="ECO:0000313" key="1">
    <source>
        <dbReference type="EMBL" id="QGY32560.1"/>
    </source>
</evidence>
<organism evidence="1 2">
    <name type="scientific">Pantoea cypripedii</name>
    <name type="common">Pectobacterium cypripedii</name>
    <name type="synonym">Erwinia cypripedii</name>
    <dbReference type="NCBI Taxonomy" id="55209"/>
    <lineage>
        <taxon>Bacteria</taxon>
        <taxon>Pseudomonadati</taxon>
        <taxon>Pseudomonadota</taxon>
        <taxon>Gammaproteobacteria</taxon>
        <taxon>Enterobacterales</taxon>
        <taxon>Erwiniaceae</taxon>
        <taxon>Pantoea</taxon>
    </lineage>
</organism>
<reference evidence="1 2" key="1">
    <citation type="submission" date="2017-11" db="EMBL/GenBank/DDBJ databases">
        <title>Genome sequence of Pantoea cypripedii NE1.</title>
        <authorList>
            <person name="Nascimento F.X."/>
        </authorList>
    </citation>
    <scope>NUCLEOTIDE SEQUENCE [LARGE SCALE GENOMIC DNA]</scope>
    <source>
        <strain evidence="1 2">NE1</strain>
        <plasmid evidence="2">pne1b</plasmid>
    </source>
</reference>
<accession>A0A6B9GB64</accession>
<gene>
    <name evidence="1" type="ORF">CUN67_26750</name>
</gene>
<sequence>MDTNNLQQSTLFDESGVPVAYARECISFPEKVLFPITQKEDLDRINNLISQSIQGVINTQSRTVELVFQPEIHDGLKKGTFKMMQTGTGETLADVIHVSGEKAGKIAGKGRIIESGKLKQLATGSFQIASLIVAQAHLADINKNLTEIKTEIESLHEKIDIQNLSKINGRINYLKEIIKKMHRGEFDYDISLQIRNKIEDTVADAYEWQEMLFSDLKTLISTVGNLKGSDTFGTGDTYKKLKKTTENIHPLINRRNVLLKISSLLAYIQSCIDPMGKEFSQFDLMENDWSLALQNLTEVITNKTESLLSKAKFNSEELLEHRRFFILKTLESANSLATHNYEQFENSLIKLKNNHRKVLSETGKLRLAITHDDKGNVERAAIVD</sequence>
<dbReference type="AlphaFoldDB" id="A0A6B9GB64"/>
<protein>
    <submittedName>
        <fullName evidence="1">Uncharacterized protein</fullName>
    </submittedName>
</protein>